<accession>A0A3M8D2E1</accession>
<evidence type="ECO:0000313" key="3">
    <source>
        <dbReference type="Proteomes" id="UP000271031"/>
    </source>
</evidence>
<keyword evidence="1" id="KW-0472">Membrane</keyword>
<dbReference type="OrthoDB" id="5122730at2"/>
<dbReference type="InterPro" id="IPR021737">
    <property type="entry name" value="Phage_phiKZ_Orf197"/>
</dbReference>
<dbReference type="AlphaFoldDB" id="A0A3M8D2E1"/>
<keyword evidence="1" id="KW-1133">Transmembrane helix</keyword>
<dbReference type="Pfam" id="PF11750">
    <property type="entry name" value="DUF3307"/>
    <property type="match status" value="1"/>
</dbReference>
<feature type="transmembrane region" description="Helical" evidence="1">
    <location>
        <begin position="58"/>
        <end position="73"/>
    </location>
</feature>
<keyword evidence="1" id="KW-0812">Transmembrane</keyword>
<evidence type="ECO:0000313" key="2">
    <source>
        <dbReference type="EMBL" id="RNB82073.1"/>
    </source>
</evidence>
<dbReference type="Proteomes" id="UP000271031">
    <property type="component" value="Unassembled WGS sequence"/>
</dbReference>
<feature type="transmembrane region" description="Helical" evidence="1">
    <location>
        <begin position="31"/>
        <end position="52"/>
    </location>
</feature>
<keyword evidence="3" id="KW-1185">Reference proteome</keyword>
<protein>
    <submittedName>
        <fullName evidence="2">DUF3307 domain-containing protein</fullName>
    </submittedName>
</protein>
<gene>
    <name evidence="2" type="ORF">EDM56_24750</name>
</gene>
<dbReference type="EMBL" id="RHHQ01000021">
    <property type="protein sequence ID" value="RNB82073.1"/>
    <property type="molecule type" value="Genomic_DNA"/>
</dbReference>
<dbReference type="RefSeq" id="WP_122920607.1">
    <property type="nucleotide sequence ID" value="NZ_RHHQ01000021.1"/>
</dbReference>
<evidence type="ECO:0000256" key="1">
    <source>
        <dbReference type="SAM" id="Phobius"/>
    </source>
</evidence>
<feature type="transmembrane region" description="Helical" evidence="1">
    <location>
        <begin position="94"/>
        <end position="113"/>
    </location>
</feature>
<organism evidence="2 3">
    <name type="scientific">Brevibacillus fluminis</name>
    <dbReference type="NCBI Taxonomy" id="511487"/>
    <lineage>
        <taxon>Bacteria</taxon>
        <taxon>Bacillati</taxon>
        <taxon>Bacillota</taxon>
        <taxon>Bacilli</taxon>
        <taxon>Bacillales</taxon>
        <taxon>Paenibacillaceae</taxon>
        <taxon>Brevibacillus</taxon>
    </lineage>
</organism>
<proteinExistence type="predicted"/>
<reference evidence="2 3" key="1">
    <citation type="submission" date="2018-10" db="EMBL/GenBank/DDBJ databases">
        <title>Phylogenomics of Brevibacillus.</title>
        <authorList>
            <person name="Dunlap C."/>
        </authorList>
    </citation>
    <scope>NUCLEOTIDE SEQUENCE [LARGE SCALE GENOMIC DNA]</scope>
    <source>
        <strain evidence="2 3">JCM 15716</strain>
    </source>
</reference>
<comment type="caution">
    <text evidence="2">The sequence shown here is derived from an EMBL/GenBank/DDBJ whole genome shotgun (WGS) entry which is preliminary data.</text>
</comment>
<name>A0A3M8D2E1_9BACL</name>
<sequence>MTLFEVLLVAHFVGDYLFQTSWMAMNKAKNWAALLVHSAVYTLVLYVAANLIWAKQPLSWPALAVIFFGHVILDRRTFVAWWVRKIMMAPESSWLSIMADQIFHFLLIAWAIYLS</sequence>